<dbReference type="Pfam" id="PF00581">
    <property type="entry name" value="Rhodanese"/>
    <property type="match status" value="1"/>
</dbReference>
<reference evidence="2" key="1">
    <citation type="journal article" date="2014" name="Genome Announc.">
        <title>De novo whole-genome sequence and genome annotation of Lichtheimia ramosa.</title>
        <authorList>
            <person name="Linde J."/>
            <person name="Schwartze V."/>
            <person name="Binder U."/>
            <person name="Lass-Florl C."/>
            <person name="Voigt K."/>
            <person name="Horn F."/>
        </authorList>
    </citation>
    <scope>NUCLEOTIDE SEQUENCE</scope>
    <source>
        <strain evidence="2">JMRC FSU:6197</strain>
    </source>
</reference>
<dbReference type="SUPFAM" id="SSF52821">
    <property type="entry name" value="Rhodanese/Cell cycle control phosphatase"/>
    <property type="match status" value="1"/>
</dbReference>
<gene>
    <name evidence="2" type="ORF">LRAMOSA10290</name>
</gene>
<dbReference type="InterPro" id="IPR001763">
    <property type="entry name" value="Rhodanese-like_dom"/>
</dbReference>
<dbReference type="InterPro" id="IPR036873">
    <property type="entry name" value="Rhodanese-like_dom_sf"/>
</dbReference>
<organism evidence="2">
    <name type="scientific">Lichtheimia ramosa</name>
    <dbReference type="NCBI Taxonomy" id="688394"/>
    <lineage>
        <taxon>Eukaryota</taxon>
        <taxon>Fungi</taxon>
        <taxon>Fungi incertae sedis</taxon>
        <taxon>Mucoromycota</taxon>
        <taxon>Mucoromycotina</taxon>
        <taxon>Mucoromycetes</taxon>
        <taxon>Mucorales</taxon>
        <taxon>Lichtheimiaceae</taxon>
        <taxon>Lichtheimia</taxon>
    </lineage>
</organism>
<dbReference type="InterPro" id="IPR022111">
    <property type="entry name" value="Rhodanese_C"/>
</dbReference>
<feature type="domain" description="Rhodanese" evidence="1">
    <location>
        <begin position="250"/>
        <end position="339"/>
    </location>
</feature>
<dbReference type="PROSITE" id="PS50206">
    <property type="entry name" value="RHODANESE_3"/>
    <property type="match status" value="1"/>
</dbReference>
<evidence type="ECO:0000259" key="1">
    <source>
        <dbReference type="PROSITE" id="PS50206"/>
    </source>
</evidence>
<dbReference type="EMBL" id="LK023328">
    <property type="protein sequence ID" value="CDS08930.1"/>
    <property type="molecule type" value="Genomic_DNA"/>
</dbReference>
<dbReference type="Gene3D" id="3.40.250.10">
    <property type="entry name" value="Rhodanese-like domain"/>
    <property type="match status" value="1"/>
</dbReference>
<dbReference type="InterPro" id="IPR040503">
    <property type="entry name" value="TRHO_N"/>
</dbReference>
<proteinExistence type="predicted"/>
<dbReference type="PANTHER" id="PTHR43268:SF6">
    <property type="entry name" value="THIOSULFATE SULFURTRANSFERASE_RHODANESE-LIKE DOMAIN-CONTAINING PROTEIN 2"/>
    <property type="match status" value="1"/>
</dbReference>
<sequence length="454" mass="51976">MSKTRGLRSLAARQVVREKKIEASQWHCCNTDYTTMESISRHVYACHELDIAAWETRLKEQRQGSMSCSSSESDMAAFQRRRAPKGSSDPISVECKCNVDESCVILFYKYTRVNDPSYYAREHQERCEQLDLQGKVRIANEGINITLAGKQVDIDAYLDWIIGTDLFTDDERARFIKTHPDHTKHRYTFFKPSPGCRHVFADLSVKVVKEICPLGRPDLIGVEQLLNDPMQSSGKLPPAEFHDMLLEHATNPDTIVLDTRNYYESRIGAFKGAKTPAIRKFGRFPDYVDRNRDVLQGKTIFTYCTGGIRCEKATAYMRQALSKDTQIFMLDGGIHNYLEWCKANGVGQKNNNDDKEPLWIGKNYVFDGRQGLALEETETRQILGKCQRCNQPWDDYRKCSSTHCHLLILYCPSCIPIHENAYCCQDCPQGIKGEDGVCGCERQRRQEEMKPLCV</sequence>
<protein>
    <recommendedName>
        <fullName evidence="1">Rhodanese domain-containing protein</fullName>
    </recommendedName>
</protein>
<dbReference type="Pfam" id="PF17773">
    <property type="entry name" value="UPF0176_N"/>
    <property type="match status" value="1"/>
</dbReference>
<accession>A0A077WNJ9</accession>
<dbReference type="PANTHER" id="PTHR43268">
    <property type="entry name" value="THIOSULFATE SULFURTRANSFERASE/RHODANESE-LIKE DOMAIN-CONTAINING PROTEIN 2"/>
    <property type="match status" value="1"/>
</dbReference>
<dbReference type="Pfam" id="PF12368">
    <property type="entry name" value="Rhodanese_C"/>
    <property type="match status" value="1"/>
</dbReference>
<evidence type="ECO:0000313" key="2">
    <source>
        <dbReference type="EMBL" id="CDS08930.1"/>
    </source>
</evidence>
<dbReference type="SMART" id="SM00450">
    <property type="entry name" value="RHOD"/>
    <property type="match status" value="1"/>
</dbReference>
<dbReference type="Gene3D" id="3.30.70.100">
    <property type="match status" value="1"/>
</dbReference>
<dbReference type="OrthoDB" id="25002at2759"/>
<dbReference type="InterPro" id="IPR020936">
    <property type="entry name" value="TrhO"/>
</dbReference>
<dbReference type="AlphaFoldDB" id="A0A077WNJ9"/>
<name>A0A077WNJ9_9FUNG</name>